<feature type="transmembrane region" description="Helical" evidence="7">
    <location>
        <begin position="96"/>
        <end position="113"/>
    </location>
</feature>
<dbReference type="GO" id="GO:0005886">
    <property type="term" value="C:plasma membrane"/>
    <property type="evidence" value="ECO:0007669"/>
    <property type="project" value="UniProtKB-SubCell"/>
</dbReference>
<sequence length="401" mass="42132">MAGVADLGPGLRLIIATLLGSVIGLERELTGQRAGLRTHALVALGSALFTVIGLGYVQPPLSGSIPAGDPVRIVQAFQSGDALEIRRALNPIPESLVNATPYIFAGLAVALGFRSGLFNIGVEGQLFMGAAAATYVGYAVKGLPGFIHMPLAFLAGALGGAAWGFIPGWLKAKTGGHEVINTIMMNWIAFRLTEWLLGGPMTRPGSGGLPISPIIEKSAEIPQFFPAPIRFHLGFFIALGMAWLVHWLLFKTTWGFDLRTVGANPNAARYAGMNITRNIILAMTLSGALAGMAGANQILAVNRSMALGLSPGYGFDSIALALLGNSTPVGVILSSLLFGALRNGATRMELLRIPNDIVSIIQALILVFVAAPAIIRTIYRVKVPKEAEEVVFVGSWGGGNK</sequence>
<comment type="caution">
    <text evidence="9">The sequence shown here is derived from an EMBL/GenBank/DDBJ whole genome shotgun (WGS) entry which is preliminary data.</text>
</comment>
<dbReference type="InterPro" id="IPR003416">
    <property type="entry name" value="MgtC/SapB/SrpB/YhiD_fam"/>
</dbReference>
<dbReference type="AlphaFoldDB" id="A0A7C4KI32"/>
<protein>
    <submittedName>
        <fullName evidence="9">ABC transporter permease</fullName>
    </submittedName>
</protein>
<reference evidence="9" key="1">
    <citation type="journal article" date="2020" name="mSystems">
        <title>Genome- and Community-Level Interaction Insights into Carbon Utilization and Element Cycling Functions of Hydrothermarchaeota in Hydrothermal Sediment.</title>
        <authorList>
            <person name="Zhou Z."/>
            <person name="Liu Y."/>
            <person name="Xu W."/>
            <person name="Pan J."/>
            <person name="Luo Z.H."/>
            <person name="Li M."/>
        </authorList>
    </citation>
    <scope>NUCLEOTIDE SEQUENCE [LARGE SCALE GENOMIC DNA]</scope>
    <source>
        <strain evidence="9">SpSt-573</strain>
    </source>
</reference>
<dbReference type="PANTHER" id="PTHR47089:SF1">
    <property type="entry name" value="GUANOSINE ABC TRANSPORTER PERMEASE PROTEIN NUPP"/>
    <property type="match status" value="1"/>
</dbReference>
<evidence type="ECO:0000256" key="1">
    <source>
        <dbReference type="ARBA" id="ARBA00004651"/>
    </source>
</evidence>
<evidence type="ECO:0000313" key="9">
    <source>
        <dbReference type="EMBL" id="HGS22132.1"/>
    </source>
</evidence>
<dbReference type="InterPro" id="IPR001851">
    <property type="entry name" value="ABC_transp_permease"/>
</dbReference>
<comment type="similarity">
    <text evidence="2">Belongs to the MgtC/SapB family.</text>
</comment>
<dbReference type="CDD" id="cd06580">
    <property type="entry name" value="TM_PBP1_transp_TpRbsC_like"/>
    <property type="match status" value="1"/>
</dbReference>
<dbReference type="PRINTS" id="PR01837">
    <property type="entry name" value="MGTCSAPBPROT"/>
</dbReference>
<keyword evidence="6 7" id="KW-0472">Membrane</keyword>
<feature type="transmembrane region" description="Helical" evidence="7">
    <location>
        <begin position="279"/>
        <end position="298"/>
    </location>
</feature>
<evidence type="ECO:0000256" key="3">
    <source>
        <dbReference type="ARBA" id="ARBA00022475"/>
    </source>
</evidence>
<evidence type="ECO:0000259" key="8">
    <source>
        <dbReference type="Pfam" id="PF02308"/>
    </source>
</evidence>
<dbReference type="InterPro" id="IPR049177">
    <property type="entry name" value="MgtC_SapB_SrpB_YhiD_N"/>
</dbReference>
<dbReference type="PANTHER" id="PTHR47089">
    <property type="entry name" value="ABC TRANSPORTER, PERMEASE PROTEIN"/>
    <property type="match status" value="1"/>
</dbReference>
<feature type="transmembrane region" description="Helical" evidence="7">
    <location>
        <begin position="231"/>
        <end position="250"/>
    </location>
</feature>
<feature type="transmembrane region" description="Helical" evidence="7">
    <location>
        <begin position="353"/>
        <end position="375"/>
    </location>
</feature>
<keyword evidence="5 7" id="KW-1133">Transmembrane helix</keyword>
<organism evidence="9">
    <name type="scientific">Anaerolinea thermolimosa</name>
    <dbReference type="NCBI Taxonomy" id="229919"/>
    <lineage>
        <taxon>Bacteria</taxon>
        <taxon>Bacillati</taxon>
        <taxon>Chloroflexota</taxon>
        <taxon>Anaerolineae</taxon>
        <taxon>Anaerolineales</taxon>
        <taxon>Anaerolineaceae</taxon>
        <taxon>Anaerolinea</taxon>
    </lineage>
</organism>
<evidence type="ECO:0000256" key="7">
    <source>
        <dbReference type="SAM" id="Phobius"/>
    </source>
</evidence>
<proteinExistence type="inferred from homology"/>
<gene>
    <name evidence="9" type="ORF">ENT37_09710</name>
</gene>
<keyword evidence="4 7" id="KW-0812">Transmembrane</keyword>
<dbReference type="EMBL" id="DSYK01000470">
    <property type="protein sequence ID" value="HGS22132.1"/>
    <property type="molecule type" value="Genomic_DNA"/>
</dbReference>
<feature type="domain" description="MgtC/SapB/SrpB/YhiD N-terminal" evidence="8">
    <location>
        <begin position="13"/>
        <end position="86"/>
    </location>
</feature>
<accession>A0A7C4KI32</accession>
<feature type="transmembrane region" description="Helical" evidence="7">
    <location>
        <begin position="318"/>
        <end position="341"/>
    </location>
</feature>
<evidence type="ECO:0000256" key="2">
    <source>
        <dbReference type="ARBA" id="ARBA00009298"/>
    </source>
</evidence>
<feature type="transmembrane region" description="Helical" evidence="7">
    <location>
        <begin position="146"/>
        <end position="166"/>
    </location>
</feature>
<evidence type="ECO:0000256" key="4">
    <source>
        <dbReference type="ARBA" id="ARBA00022692"/>
    </source>
</evidence>
<dbReference type="GO" id="GO:0022857">
    <property type="term" value="F:transmembrane transporter activity"/>
    <property type="evidence" value="ECO:0007669"/>
    <property type="project" value="InterPro"/>
</dbReference>
<dbReference type="Pfam" id="PF02308">
    <property type="entry name" value="MgtC"/>
    <property type="match status" value="1"/>
</dbReference>
<dbReference type="Pfam" id="PF02653">
    <property type="entry name" value="BPD_transp_2"/>
    <property type="match status" value="1"/>
</dbReference>
<evidence type="ECO:0000256" key="6">
    <source>
        <dbReference type="ARBA" id="ARBA00023136"/>
    </source>
</evidence>
<keyword evidence="3" id="KW-1003">Cell membrane</keyword>
<comment type="subcellular location">
    <subcellularLocation>
        <location evidence="1">Cell membrane</location>
        <topology evidence="1">Multi-pass membrane protein</topology>
    </subcellularLocation>
</comment>
<feature type="transmembrane region" description="Helical" evidence="7">
    <location>
        <begin position="6"/>
        <end position="26"/>
    </location>
</feature>
<evidence type="ECO:0000256" key="5">
    <source>
        <dbReference type="ARBA" id="ARBA00022989"/>
    </source>
</evidence>
<name>A0A7C4KI32_9CHLR</name>
<feature type="transmembrane region" description="Helical" evidence="7">
    <location>
        <begin position="38"/>
        <end position="57"/>
    </location>
</feature>